<proteinExistence type="predicted"/>
<protein>
    <submittedName>
        <fullName evidence="1">Uncharacterized protein</fullName>
    </submittedName>
</protein>
<dbReference type="AlphaFoldDB" id="A0A976SIS1"/>
<dbReference type="Proteomes" id="UP000244811">
    <property type="component" value="Chromosome 3"/>
</dbReference>
<name>A0A976SIS1_THEOR</name>
<dbReference type="EMBL" id="CP056070">
    <property type="protein sequence ID" value="UVC49628.1"/>
    <property type="molecule type" value="Genomic_DNA"/>
</dbReference>
<gene>
    <name evidence="1" type="ORF">MACK_003737</name>
</gene>
<accession>A0A976SIS1</accession>
<evidence type="ECO:0000313" key="1">
    <source>
        <dbReference type="EMBL" id="UVC49628.1"/>
    </source>
</evidence>
<evidence type="ECO:0000313" key="2">
    <source>
        <dbReference type="Proteomes" id="UP000244811"/>
    </source>
</evidence>
<organism evidence="1 2">
    <name type="scientific">Theileria orientalis</name>
    <dbReference type="NCBI Taxonomy" id="68886"/>
    <lineage>
        <taxon>Eukaryota</taxon>
        <taxon>Sar</taxon>
        <taxon>Alveolata</taxon>
        <taxon>Apicomplexa</taxon>
        <taxon>Aconoidasida</taxon>
        <taxon>Piroplasmida</taxon>
        <taxon>Theileriidae</taxon>
        <taxon>Theileria</taxon>
    </lineage>
</organism>
<sequence>MNSDSFIKNTLASPQLEVLRPNLVQIDTQKILSYIFNRKFSKNYSPT</sequence>
<reference evidence="1" key="1">
    <citation type="submission" date="2022-07" db="EMBL/GenBank/DDBJ databases">
        <title>Evaluation of T. orientalis genome assembly methods using nanopore sequencing and analysis of variation between genomes.</title>
        <authorList>
            <person name="Yam J."/>
            <person name="Micallef M.L."/>
            <person name="Liu M."/>
            <person name="Djordjevic S.P."/>
            <person name="Bogema D.R."/>
            <person name="Jenkins C."/>
        </authorList>
    </citation>
    <scope>NUCLEOTIDE SEQUENCE</scope>
    <source>
        <strain evidence="1">Goon Nure</strain>
    </source>
</reference>